<comment type="catalytic activity">
    <reaction evidence="1">
        <text>ATP + protein L-histidine = ADP + protein N-phospho-L-histidine.</text>
        <dbReference type="EC" id="2.7.13.3"/>
    </reaction>
</comment>
<organism evidence="14 15">
    <name type="scientific">Silvibacterium dinghuense</name>
    <dbReference type="NCBI Taxonomy" id="1560006"/>
    <lineage>
        <taxon>Bacteria</taxon>
        <taxon>Pseudomonadati</taxon>
        <taxon>Acidobacteriota</taxon>
        <taxon>Terriglobia</taxon>
        <taxon>Terriglobales</taxon>
        <taxon>Acidobacteriaceae</taxon>
        <taxon>Silvibacterium</taxon>
    </lineage>
</organism>
<sequence>MKLFLRTMLITWAVMSLLAVVVISWRSVLAPLRERFIPTHALEICAKQAVLQNSGNGQSSLQEHDLPCPNGRLIATGDGTTADLAGRVLSPSEIHMKHRVEQGDGLVVNISPDSTTVAFRVSTDSGHGYIYLATVPATQPLFPFRHLGFLSPIFIAGFLSLFVAAYVVRPLTGLNAAAEKFGGGDLKVRIHSALATRKDELGDLARTFNGMAERIESLVSGYKDFLSHASHELGSPLTRLNIALALARRKGGHDLEQEHDRISQESDRLNSLVREMLLLARLESGNEVNKEPSVFDVRAVVEEAHENAMFESHQLQKTVTINSIESFRVRGYPILLHRAIENVLRNALRFARQHVSIQVTRFQMGTAHFGVIAIRDDGPGIAPGQEETIFEPFLTLSGSEPGTIGGGSGLGLAIARQAVLANGGRISAQRSPEGGLIVEIQLPAEP</sequence>
<dbReference type="Proteomes" id="UP000290253">
    <property type="component" value="Unassembled WGS sequence"/>
</dbReference>
<feature type="transmembrane region" description="Helical" evidence="11">
    <location>
        <begin position="147"/>
        <end position="168"/>
    </location>
</feature>
<dbReference type="PROSITE" id="PS50109">
    <property type="entry name" value="HIS_KIN"/>
    <property type="match status" value="1"/>
</dbReference>
<dbReference type="EMBL" id="SDMK01000001">
    <property type="protein sequence ID" value="RXS97586.1"/>
    <property type="molecule type" value="Genomic_DNA"/>
</dbReference>
<dbReference type="Pfam" id="PF00512">
    <property type="entry name" value="HisKA"/>
    <property type="match status" value="1"/>
</dbReference>
<evidence type="ECO:0000259" key="12">
    <source>
        <dbReference type="PROSITE" id="PS50109"/>
    </source>
</evidence>
<keyword evidence="9" id="KW-0902">Two-component regulatory system</keyword>
<keyword evidence="7" id="KW-0418">Kinase</keyword>
<keyword evidence="8 11" id="KW-1133">Transmembrane helix</keyword>
<dbReference type="InterPro" id="IPR003660">
    <property type="entry name" value="HAMP_dom"/>
</dbReference>
<feature type="domain" description="Histidine kinase" evidence="12">
    <location>
        <begin position="228"/>
        <end position="446"/>
    </location>
</feature>
<reference evidence="14 15" key="1">
    <citation type="journal article" date="2016" name="Int. J. Syst. Evol. Microbiol.">
        <title>Acidipila dinghuensis sp. nov., an acidobacterium isolated from forest soil.</title>
        <authorList>
            <person name="Jiang Y.W."/>
            <person name="Wang J."/>
            <person name="Chen M.H."/>
            <person name="Lv Y.Y."/>
            <person name="Qiu L.H."/>
        </authorList>
    </citation>
    <scope>NUCLEOTIDE SEQUENCE [LARGE SCALE GENOMIC DNA]</scope>
    <source>
        <strain evidence="14 15">DHOF10</strain>
    </source>
</reference>
<evidence type="ECO:0000256" key="5">
    <source>
        <dbReference type="ARBA" id="ARBA00022679"/>
    </source>
</evidence>
<keyword evidence="15" id="KW-1185">Reference proteome</keyword>
<dbReference type="SUPFAM" id="SSF47384">
    <property type="entry name" value="Homodimeric domain of signal transducing histidine kinase"/>
    <property type="match status" value="1"/>
</dbReference>
<dbReference type="SUPFAM" id="SSF158472">
    <property type="entry name" value="HAMP domain-like"/>
    <property type="match status" value="1"/>
</dbReference>
<keyword evidence="5" id="KW-0808">Transferase</keyword>
<comment type="caution">
    <text evidence="14">The sequence shown here is derived from an EMBL/GenBank/DDBJ whole genome shotgun (WGS) entry which is preliminary data.</text>
</comment>
<evidence type="ECO:0000256" key="1">
    <source>
        <dbReference type="ARBA" id="ARBA00000085"/>
    </source>
</evidence>
<feature type="transmembrane region" description="Helical" evidence="11">
    <location>
        <begin position="6"/>
        <end position="25"/>
    </location>
</feature>
<keyword evidence="10 11" id="KW-0472">Membrane</keyword>
<feature type="domain" description="HAMP" evidence="13">
    <location>
        <begin position="165"/>
        <end position="220"/>
    </location>
</feature>
<dbReference type="InterPro" id="IPR050428">
    <property type="entry name" value="TCS_sensor_his_kinase"/>
</dbReference>
<evidence type="ECO:0000256" key="2">
    <source>
        <dbReference type="ARBA" id="ARBA00004370"/>
    </source>
</evidence>
<dbReference type="CDD" id="cd00082">
    <property type="entry name" value="HisKA"/>
    <property type="match status" value="1"/>
</dbReference>
<dbReference type="SUPFAM" id="SSF55874">
    <property type="entry name" value="ATPase domain of HSP90 chaperone/DNA topoisomerase II/histidine kinase"/>
    <property type="match status" value="1"/>
</dbReference>
<proteinExistence type="predicted"/>
<dbReference type="InterPro" id="IPR003661">
    <property type="entry name" value="HisK_dim/P_dom"/>
</dbReference>
<comment type="subcellular location">
    <subcellularLocation>
        <location evidence="2">Membrane</location>
    </subcellularLocation>
</comment>
<dbReference type="InterPro" id="IPR005467">
    <property type="entry name" value="His_kinase_dom"/>
</dbReference>
<evidence type="ECO:0000259" key="13">
    <source>
        <dbReference type="PROSITE" id="PS50885"/>
    </source>
</evidence>
<dbReference type="InterPro" id="IPR004358">
    <property type="entry name" value="Sig_transdc_His_kin-like_C"/>
</dbReference>
<dbReference type="PANTHER" id="PTHR45436:SF5">
    <property type="entry name" value="SENSOR HISTIDINE KINASE TRCS"/>
    <property type="match status" value="1"/>
</dbReference>
<dbReference type="InterPro" id="IPR003594">
    <property type="entry name" value="HATPase_dom"/>
</dbReference>
<dbReference type="SMART" id="SM00388">
    <property type="entry name" value="HisKA"/>
    <property type="match status" value="1"/>
</dbReference>
<evidence type="ECO:0000256" key="3">
    <source>
        <dbReference type="ARBA" id="ARBA00012438"/>
    </source>
</evidence>
<protein>
    <recommendedName>
        <fullName evidence="3">histidine kinase</fullName>
        <ecNumber evidence="3">2.7.13.3</ecNumber>
    </recommendedName>
</protein>
<dbReference type="PANTHER" id="PTHR45436">
    <property type="entry name" value="SENSOR HISTIDINE KINASE YKOH"/>
    <property type="match status" value="1"/>
</dbReference>
<gene>
    <name evidence="14" type="ORF">ESZ00_06785</name>
</gene>
<evidence type="ECO:0000256" key="6">
    <source>
        <dbReference type="ARBA" id="ARBA00022692"/>
    </source>
</evidence>
<dbReference type="PROSITE" id="PS50885">
    <property type="entry name" value="HAMP"/>
    <property type="match status" value="1"/>
</dbReference>
<dbReference type="EC" id="2.7.13.3" evidence="3"/>
<keyword evidence="6 11" id="KW-0812">Transmembrane</keyword>
<evidence type="ECO:0000256" key="11">
    <source>
        <dbReference type="SAM" id="Phobius"/>
    </source>
</evidence>
<dbReference type="InterPro" id="IPR036890">
    <property type="entry name" value="HATPase_C_sf"/>
</dbReference>
<evidence type="ECO:0000256" key="7">
    <source>
        <dbReference type="ARBA" id="ARBA00022777"/>
    </source>
</evidence>
<dbReference type="SMART" id="SM00387">
    <property type="entry name" value="HATPase_c"/>
    <property type="match status" value="1"/>
</dbReference>
<evidence type="ECO:0000256" key="9">
    <source>
        <dbReference type="ARBA" id="ARBA00023012"/>
    </source>
</evidence>
<name>A0A4Q1SIZ6_9BACT</name>
<dbReference type="AlphaFoldDB" id="A0A4Q1SIZ6"/>
<dbReference type="Gene3D" id="3.30.565.10">
    <property type="entry name" value="Histidine kinase-like ATPase, C-terminal domain"/>
    <property type="match status" value="1"/>
</dbReference>
<dbReference type="GO" id="GO:0016020">
    <property type="term" value="C:membrane"/>
    <property type="evidence" value="ECO:0007669"/>
    <property type="project" value="UniProtKB-SubCell"/>
</dbReference>
<keyword evidence="4" id="KW-0597">Phosphoprotein</keyword>
<dbReference type="PRINTS" id="PR00344">
    <property type="entry name" value="BCTRLSENSOR"/>
</dbReference>
<dbReference type="OrthoDB" id="9813151at2"/>
<evidence type="ECO:0000256" key="4">
    <source>
        <dbReference type="ARBA" id="ARBA00022553"/>
    </source>
</evidence>
<dbReference type="Gene3D" id="6.10.340.10">
    <property type="match status" value="1"/>
</dbReference>
<dbReference type="Pfam" id="PF00672">
    <property type="entry name" value="HAMP"/>
    <property type="match status" value="1"/>
</dbReference>
<evidence type="ECO:0000256" key="10">
    <source>
        <dbReference type="ARBA" id="ARBA00023136"/>
    </source>
</evidence>
<dbReference type="GO" id="GO:0000155">
    <property type="term" value="F:phosphorelay sensor kinase activity"/>
    <property type="evidence" value="ECO:0007669"/>
    <property type="project" value="InterPro"/>
</dbReference>
<dbReference type="SMART" id="SM00304">
    <property type="entry name" value="HAMP"/>
    <property type="match status" value="1"/>
</dbReference>
<evidence type="ECO:0000313" key="15">
    <source>
        <dbReference type="Proteomes" id="UP000290253"/>
    </source>
</evidence>
<dbReference type="InterPro" id="IPR036097">
    <property type="entry name" value="HisK_dim/P_sf"/>
</dbReference>
<evidence type="ECO:0000256" key="8">
    <source>
        <dbReference type="ARBA" id="ARBA00022989"/>
    </source>
</evidence>
<evidence type="ECO:0000313" key="14">
    <source>
        <dbReference type="EMBL" id="RXS97586.1"/>
    </source>
</evidence>
<dbReference type="Pfam" id="PF02518">
    <property type="entry name" value="HATPase_c"/>
    <property type="match status" value="1"/>
</dbReference>
<accession>A0A4Q1SIZ6</accession>
<dbReference type="Gene3D" id="1.10.287.130">
    <property type="match status" value="1"/>
</dbReference>
<dbReference type="CDD" id="cd06225">
    <property type="entry name" value="HAMP"/>
    <property type="match status" value="1"/>
</dbReference>